<feature type="region of interest" description="Disordered" evidence="1">
    <location>
        <begin position="1"/>
        <end position="78"/>
    </location>
</feature>
<dbReference type="InterPro" id="IPR032030">
    <property type="entry name" value="YscD_cytoplasmic_dom"/>
</dbReference>
<gene>
    <name evidence="3" type="ORF">SUH3_00795</name>
</gene>
<dbReference type="EMBL" id="JAMD01000001">
    <property type="protein sequence ID" value="KEJ97553.1"/>
    <property type="molecule type" value="Genomic_DNA"/>
</dbReference>
<evidence type="ECO:0000259" key="2">
    <source>
        <dbReference type="PROSITE" id="PS50006"/>
    </source>
</evidence>
<protein>
    <recommendedName>
        <fullName evidence="2">FHA domain-containing protein</fullName>
    </recommendedName>
</protein>
<organism evidence="3 4">
    <name type="scientific">Pseudosulfitobacter pseudonitzschiae</name>
    <dbReference type="NCBI Taxonomy" id="1402135"/>
    <lineage>
        <taxon>Bacteria</taxon>
        <taxon>Pseudomonadati</taxon>
        <taxon>Pseudomonadota</taxon>
        <taxon>Alphaproteobacteria</taxon>
        <taxon>Rhodobacterales</taxon>
        <taxon>Roseobacteraceae</taxon>
        <taxon>Pseudosulfitobacter</taxon>
    </lineage>
</organism>
<dbReference type="PROSITE" id="PS50006">
    <property type="entry name" value="FHA_DOMAIN"/>
    <property type="match status" value="1"/>
</dbReference>
<dbReference type="Gene3D" id="2.60.200.20">
    <property type="match status" value="1"/>
</dbReference>
<dbReference type="SUPFAM" id="SSF49879">
    <property type="entry name" value="SMAD/FHA domain"/>
    <property type="match status" value="1"/>
</dbReference>
<dbReference type="InterPro" id="IPR008984">
    <property type="entry name" value="SMAD_FHA_dom_sf"/>
</dbReference>
<dbReference type="Pfam" id="PF16697">
    <property type="entry name" value="Yop-YscD_cpl"/>
    <property type="match status" value="1"/>
</dbReference>
<dbReference type="InterPro" id="IPR000253">
    <property type="entry name" value="FHA_dom"/>
</dbReference>
<dbReference type="GeneID" id="68870085"/>
<evidence type="ECO:0000313" key="4">
    <source>
        <dbReference type="Proteomes" id="UP000027746"/>
    </source>
</evidence>
<keyword evidence="4" id="KW-1185">Reference proteome</keyword>
<evidence type="ECO:0000313" key="3">
    <source>
        <dbReference type="EMBL" id="KEJ97553.1"/>
    </source>
</evidence>
<dbReference type="OrthoDB" id="370565at2"/>
<proteinExistence type="predicted"/>
<feature type="compositionally biased region" description="Basic and acidic residues" evidence="1">
    <location>
        <begin position="40"/>
        <end position="52"/>
    </location>
</feature>
<feature type="domain" description="FHA" evidence="2">
    <location>
        <begin position="107"/>
        <end position="161"/>
    </location>
</feature>
<reference evidence="3 4" key="1">
    <citation type="submission" date="2014-01" db="EMBL/GenBank/DDBJ databases">
        <title>Sulfitobacter sp. H3 (MCCC 1A00686) Genome Sequencing.</title>
        <authorList>
            <person name="Lai Q."/>
            <person name="Hong Z."/>
        </authorList>
    </citation>
    <scope>NUCLEOTIDE SEQUENCE [LARGE SCALE GENOMIC DNA]</scope>
    <source>
        <strain evidence="3 4">H3</strain>
    </source>
</reference>
<sequence length="195" mass="20884">MEKKQFYRSSDLPDSEGSASKKTRPLGDNAGRGAATTPAEEVRMTPDPESTARKSPPKTRPLGHGGSRADAAPAMDADDDSLPVVGWLVVYKGPGRGKAVQLVNGMNSIGRGDDQAVQVDFGDESISRGTHAYVIYDDEERNFHVSHGGKQNLVRLNGKPVLNSEPLANGDNIRLGATTMRFCALCGPDFDWSDA</sequence>
<name>A0A073J4P0_9RHOB</name>
<dbReference type="Proteomes" id="UP000027746">
    <property type="component" value="Unassembled WGS sequence"/>
</dbReference>
<dbReference type="AlphaFoldDB" id="A0A073J4P0"/>
<comment type="caution">
    <text evidence="3">The sequence shown here is derived from an EMBL/GenBank/DDBJ whole genome shotgun (WGS) entry which is preliminary data.</text>
</comment>
<dbReference type="RefSeq" id="WP_051693791.1">
    <property type="nucleotide sequence ID" value="NZ_CP054599.1"/>
</dbReference>
<dbReference type="CDD" id="cd00060">
    <property type="entry name" value="FHA"/>
    <property type="match status" value="1"/>
</dbReference>
<evidence type="ECO:0000256" key="1">
    <source>
        <dbReference type="SAM" id="MobiDB-lite"/>
    </source>
</evidence>
<accession>A0A073J4P0</accession>